<dbReference type="HOGENOM" id="CLU_841928_0_0_1"/>
<name>A0A074WN77_9PEZI</name>
<evidence type="ECO:0000313" key="2">
    <source>
        <dbReference type="Proteomes" id="UP000027730"/>
    </source>
</evidence>
<gene>
    <name evidence="1" type="ORF">M436DRAFT_72000</name>
</gene>
<dbReference type="RefSeq" id="XP_013428744.1">
    <property type="nucleotide sequence ID" value="XM_013573290.1"/>
</dbReference>
<dbReference type="AlphaFoldDB" id="A0A074WN77"/>
<keyword evidence="2" id="KW-1185">Reference proteome</keyword>
<reference evidence="1 2" key="1">
    <citation type="journal article" date="2014" name="BMC Genomics">
        <title>Genome sequencing of four Aureobasidium pullulans varieties: biotechnological potential, stress tolerance, and description of new species.</title>
        <authorList>
            <person name="Gostin Ar C."/>
            <person name="Ohm R.A."/>
            <person name="Kogej T."/>
            <person name="Sonjak S."/>
            <person name="Turk M."/>
            <person name="Zajc J."/>
            <person name="Zalar P."/>
            <person name="Grube M."/>
            <person name="Sun H."/>
            <person name="Han J."/>
            <person name="Sharma A."/>
            <person name="Chiniquy J."/>
            <person name="Ngan C.Y."/>
            <person name="Lipzen A."/>
            <person name="Barry K."/>
            <person name="Grigoriev I.V."/>
            <person name="Gunde-Cimerman N."/>
        </authorList>
    </citation>
    <scope>NUCLEOTIDE SEQUENCE [LARGE SCALE GENOMIC DNA]</scope>
    <source>
        <strain evidence="1 2">CBS 147.97</strain>
    </source>
</reference>
<accession>A0A074WN77</accession>
<dbReference type="GeneID" id="25415040"/>
<dbReference type="EMBL" id="KL584707">
    <property type="protein sequence ID" value="KEQ74588.1"/>
    <property type="molecule type" value="Genomic_DNA"/>
</dbReference>
<dbReference type="OrthoDB" id="3834284at2759"/>
<dbReference type="Proteomes" id="UP000027730">
    <property type="component" value="Unassembled WGS sequence"/>
</dbReference>
<evidence type="ECO:0000313" key="1">
    <source>
        <dbReference type="EMBL" id="KEQ74588.1"/>
    </source>
</evidence>
<protein>
    <submittedName>
        <fullName evidence="1">Uncharacterized protein</fullName>
    </submittedName>
</protein>
<sequence length="330" mass="38345">MLLARHNRIGWIKPSLSVSWTTATNIRRISDDRRATILSKHPELSDQTARKRKSEEYIDRCAKLGLRPDTNLQKVRLPAVQLEQFVRLKSEAMAARLLGSEPSEKLSQQYRECKQWLKNNTPKPEDLYEAERTAVLKQFPNLTMAAMRDNILRQYEIENKKILVPRNEQETADQPREFVAGTTHEEKTRYCNLALQYVVIHLIDNPVASKYALDEWKADFKRCLRRRAMDDSEQLRVQFVKALDQGVQIGSAQSPPKQFEKFLQSRLKALAAEVFLPDSDSAERKKRRHELRAVILADLDVTQTHMKQRKGGWWIIPNPLAVFEWIGAIF</sequence>
<organism evidence="1 2">
    <name type="scientific">Aureobasidium namibiae CBS 147.97</name>
    <dbReference type="NCBI Taxonomy" id="1043004"/>
    <lineage>
        <taxon>Eukaryota</taxon>
        <taxon>Fungi</taxon>
        <taxon>Dikarya</taxon>
        <taxon>Ascomycota</taxon>
        <taxon>Pezizomycotina</taxon>
        <taxon>Dothideomycetes</taxon>
        <taxon>Dothideomycetidae</taxon>
        <taxon>Dothideales</taxon>
        <taxon>Saccotheciaceae</taxon>
        <taxon>Aureobasidium</taxon>
    </lineage>
</organism>
<proteinExistence type="predicted"/>